<protein>
    <recommendedName>
        <fullName evidence="7">Cell shape-determining protein</fullName>
    </recommendedName>
</protein>
<evidence type="ECO:0000256" key="1">
    <source>
        <dbReference type="SAM" id="Phobius"/>
    </source>
</evidence>
<name>A0A2T3K021_PHOPO</name>
<reference evidence="2" key="2">
    <citation type="submission" date="2019-11" db="EMBL/GenBank/DDBJ databases">
        <title>Comparative genomics of photobacteria reveal adaptation to distinct habitats.</title>
        <authorList>
            <person name="Fuertes-Perez S."/>
            <person name="Hilgarth M."/>
            <person name="Vogel R.F."/>
        </authorList>
    </citation>
    <scope>NUCLEOTIDE SEQUENCE</scope>
    <source>
        <strain evidence="2">TMW2.2145</strain>
    </source>
</reference>
<dbReference type="AlphaFoldDB" id="A0A2T3K021"/>
<keyword evidence="5" id="KW-1185">Reference proteome</keyword>
<evidence type="ECO:0000313" key="3">
    <source>
        <dbReference type="EMBL" id="PSU22993.1"/>
    </source>
</evidence>
<dbReference type="EMBL" id="PYMO01000018">
    <property type="protein sequence ID" value="PSU22993.1"/>
    <property type="molecule type" value="Genomic_DNA"/>
</dbReference>
<evidence type="ECO:0000313" key="6">
    <source>
        <dbReference type="Proteomes" id="UP000241618"/>
    </source>
</evidence>
<organism evidence="4 6">
    <name type="scientific">Photobacterium phosphoreum</name>
    <dbReference type="NCBI Taxonomy" id="659"/>
    <lineage>
        <taxon>Bacteria</taxon>
        <taxon>Pseudomonadati</taxon>
        <taxon>Pseudomonadota</taxon>
        <taxon>Gammaproteobacteria</taxon>
        <taxon>Vibrionales</taxon>
        <taxon>Vibrionaceae</taxon>
        <taxon>Photobacterium</taxon>
    </lineage>
</organism>
<reference evidence="5 6" key="1">
    <citation type="submission" date="2018-03" db="EMBL/GenBank/DDBJ databases">
        <title>Whole genome sequencing of Histamine producing bacteria.</title>
        <authorList>
            <person name="Butler K."/>
        </authorList>
    </citation>
    <scope>NUCLEOTIDE SEQUENCE [LARGE SCALE GENOMIC DNA]</scope>
    <source>
        <strain evidence="4 6">FS-6.1</strain>
        <strain evidence="3 5">FS-6.2</strain>
    </source>
</reference>
<evidence type="ECO:0008006" key="7">
    <source>
        <dbReference type="Google" id="ProtNLM"/>
    </source>
</evidence>
<keyword evidence="1" id="KW-0812">Transmembrane</keyword>
<keyword evidence="1" id="KW-0472">Membrane</keyword>
<dbReference type="OrthoDB" id="5824408at2"/>
<evidence type="ECO:0000313" key="4">
    <source>
        <dbReference type="EMBL" id="PSU53149.1"/>
    </source>
</evidence>
<dbReference type="Pfam" id="PF07254">
    <property type="entry name" value="Cpta_toxin"/>
    <property type="match status" value="1"/>
</dbReference>
<dbReference type="Proteomes" id="UP000813876">
    <property type="component" value="Unassembled WGS sequence"/>
</dbReference>
<dbReference type="EMBL" id="PYMP01000003">
    <property type="protein sequence ID" value="PSU53149.1"/>
    <property type="molecule type" value="Genomic_DNA"/>
</dbReference>
<keyword evidence="1" id="KW-1133">Transmembrane helix</keyword>
<gene>
    <name evidence="4" type="ORF">C9J18_05425</name>
    <name evidence="3" type="ORF">CTM96_15245</name>
    <name evidence="2" type="ORF">GLP33_17475</name>
</gene>
<dbReference type="Proteomes" id="UP000241405">
    <property type="component" value="Unassembled WGS sequence"/>
</dbReference>
<dbReference type="Proteomes" id="UP000241618">
    <property type="component" value="Unassembled WGS sequence"/>
</dbReference>
<comment type="caution">
    <text evidence="4">The sequence shown here is derived from an EMBL/GenBank/DDBJ whole genome shotgun (WGS) entry which is preliminary data.</text>
</comment>
<accession>A0A2T3K021</accession>
<dbReference type="EMBL" id="WMCP01000027">
    <property type="protein sequence ID" value="MCF2303517.1"/>
    <property type="molecule type" value="Genomic_DNA"/>
</dbReference>
<sequence>MIRLLPTTTASYVDLKLNLSPLLHTALSRCYFGAVLLLFVVPPVFWPVSYFLAEMLVFEWQQIYHFYLRQQGPLRLYSDGNIRWHDQAGNMVAVKLVTRWLVVLSVAHDRNQWLIICHDSCDNIQYRQLKMMLHLRLLIPNTAVNKP</sequence>
<evidence type="ECO:0000313" key="2">
    <source>
        <dbReference type="EMBL" id="MCF2303517.1"/>
    </source>
</evidence>
<proteinExistence type="predicted"/>
<evidence type="ECO:0000313" key="5">
    <source>
        <dbReference type="Proteomes" id="UP000241405"/>
    </source>
</evidence>
<dbReference type="InterPro" id="IPR009883">
    <property type="entry name" value="YgfX"/>
</dbReference>
<feature type="transmembrane region" description="Helical" evidence="1">
    <location>
        <begin position="31"/>
        <end position="53"/>
    </location>
</feature>
<dbReference type="RefSeq" id="WP_082056842.1">
    <property type="nucleotide sequence ID" value="NZ_PYMV01000007.1"/>
</dbReference>